<dbReference type="EMBL" id="HACG01025018">
    <property type="protein sequence ID" value="CEK71883.1"/>
    <property type="molecule type" value="Transcribed_RNA"/>
</dbReference>
<reference evidence="1" key="1">
    <citation type="submission" date="2014-12" db="EMBL/GenBank/DDBJ databases">
        <title>Insight into the proteome of Arion vulgaris.</title>
        <authorList>
            <person name="Aradska J."/>
            <person name="Bulat T."/>
            <person name="Smidak R."/>
            <person name="Sarate P."/>
            <person name="Gangsoo J."/>
            <person name="Sialana F."/>
            <person name="Bilban M."/>
            <person name="Lubec G."/>
        </authorList>
    </citation>
    <scope>NUCLEOTIDE SEQUENCE</scope>
    <source>
        <tissue evidence="1">Skin</tissue>
    </source>
</reference>
<protein>
    <submittedName>
        <fullName evidence="1">Uncharacterized protein</fullName>
    </submittedName>
</protein>
<accession>A0A0B6ZTJ1</accession>
<proteinExistence type="predicted"/>
<gene>
    <name evidence="1" type="primary">ORF80201</name>
</gene>
<organism evidence="1">
    <name type="scientific">Arion vulgaris</name>
    <dbReference type="NCBI Taxonomy" id="1028688"/>
    <lineage>
        <taxon>Eukaryota</taxon>
        <taxon>Metazoa</taxon>
        <taxon>Spiralia</taxon>
        <taxon>Lophotrochozoa</taxon>
        <taxon>Mollusca</taxon>
        <taxon>Gastropoda</taxon>
        <taxon>Heterobranchia</taxon>
        <taxon>Euthyneura</taxon>
        <taxon>Panpulmonata</taxon>
        <taxon>Eupulmonata</taxon>
        <taxon>Stylommatophora</taxon>
        <taxon>Helicina</taxon>
        <taxon>Arionoidea</taxon>
        <taxon>Arionidae</taxon>
        <taxon>Arion</taxon>
    </lineage>
</organism>
<sequence length="53" mass="6068">MPNTDTIIQNTIKYKAPDNTPREKTKNPYGISPRLIIVLDNTTRITQKDVINI</sequence>
<dbReference type="AlphaFoldDB" id="A0A0B6ZTJ1"/>
<name>A0A0B6ZTJ1_9EUPU</name>
<evidence type="ECO:0000313" key="1">
    <source>
        <dbReference type="EMBL" id="CEK71883.1"/>
    </source>
</evidence>